<feature type="region of interest" description="Disordered" evidence="1">
    <location>
        <begin position="153"/>
        <end position="190"/>
    </location>
</feature>
<dbReference type="OrthoDB" id="10634144at2759"/>
<evidence type="ECO:0000313" key="3">
    <source>
        <dbReference type="Proteomes" id="UP000654075"/>
    </source>
</evidence>
<dbReference type="AlphaFoldDB" id="A0A813ET29"/>
<evidence type="ECO:0000313" key="2">
    <source>
        <dbReference type="EMBL" id="CAE8604305.1"/>
    </source>
</evidence>
<reference evidence="2" key="1">
    <citation type="submission" date="2021-02" db="EMBL/GenBank/DDBJ databases">
        <authorList>
            <person name="Dougan E. K."/>
            <person name="Rhodes N."/>
            <person name="Thang M."/>
            <person name="Chan C."/>
        </authorList>
    </citation>
    <scope>NUCLEOTIDE SEQUENCE</scope>
</reference>
<feature type="region of interest" description="Disordered" evidence="1">
    <location>
        <begin position="296"/>
        <end position="341"/>
    </location>
</feature>
<gene>
    <name evidence="2" type="ORF">PGLA1383_LOCUS22472</name>
</gene>
<sequence>MADAASGSENINWPAITRHSLSPSFVMPSLHSGIRAGLTASCMEQVCNRLDRREFADRCYRESLVVPIFTNKATKTTVDAERIRAHISHSRQDLRPEASLADIIQQTRRGNDLMPKLERLEVTAKVGSMFTYNDGISFRARQHLELRELLRPQGAAPAPNDSQGPVTARQNREKLPLAKPGSSSARDYTSGARGFIPEKMQKKPPVLLPAVLEGADLLEAAVLRAMARPPEIRRPDTGQSWASTPIPQPYAAHAVLVRRPDHEAPTPGVTPFLHQALELGTDCAQHELGRLVFAGKKGEQQQQPQQQRGQKVGTPRLASKVSAQSTEMGSRASRKQRTGPV</sequence>
<evidence type="ECO:0000256" key="1">
    <source>
        <dbReference type="SAM" id="MobiDB-lite"/>
    </source>
</evidence>
<comment type="caution">
    <text evidence="2">The sequence shown here is derived from an EMBL/GenBank/DDBJ whole genome shotgun (WGS) entry which is preliminary data.</text>
</comment>
<feature type="compositionally biased region" description="Polar residues" evidence="1">
    <location>
        <begin position="160"/>
        <end position="169"/>
    </location>
</feature>
<keyword evidence="3" id="KW-1185">Reference proteome</keyword>
<organism evidence="2 3">
    <name type="scientific">Polarella glacialis</name>
    <name type="common">Dinoflagellate</name>
    <dbReference type="NCBI Taxonomy" id="89957"/>
    <lineage>
        <taxon>Eukaryota</taxon>
        <taxon>Sar</taxon>
        <taxon>Alveolata</taxon>
        <taxon>Dinophyceae</taxon>
        <taxon>Suessiales</taxon>
        <taxon>Suessiaceae</taxon>
        <taxon>Polarella</taxon>
    </lineage>
</organism>
<feature type="compositionally biased region" description="Basic residues" evidence="1">
    <location>
        <begin position="332"/>
        <end position="341"/>
    </location>
</feature>
<feature type="compositionally biased region" description="Low complexity" evidence="1">
    <location>
        <begin position="300"/>
        <end position="311"/>
    </location>
</feature>
<name>A0A813ET29_POLGL</name>
<dbReference type="EMBL" id="CAJNNV010016265">
    <property type="protein sequence ID" value="CAE8604305.1"/>
    <property type="molecule type" value="Genomic_DNA"/>
</dbReference>
<accession>A0A813ET29</accession>
<protein>
    <submittedName>
        <fullName evidence="2">Uncharacterized protein</fullName>
    </submittedName>
</protein>
<dbReference type="Proteomes" id="UP000654075">
    <property type="component" value="Unassembled WGS sequence"/>
</dbReference>
<proteinExistence type="predicted"/>